<dbReference type="PANTHER" id="PTHR13204:SF1">
    <property type="entry name" value="ESTER HYDROLASE C11ORF54"/>
    <property type="match status" value="1"/>
</dbReference>
<keyword evidence="6" id="KW-0539">Nucleus</keyword>
<gene>
    <name evidence="8" type="primary">C11orf54</name>
</gene>
<evidence type="ECO:0000256" key="1">
    <source>
        <dbReference type="ARBA" id="ARBA00004123"/>
    </source>
</evidence>
<accession>A0A6F9D8F4</accession>
<keyword evidence="5" id="KW-0862">Zinc</keyword>
<evidence type="ECO:0000256" key="4">
    <source>
        <dbReference type="ARBA" id="ARBA00022801"/>
    </source>
</evidence>
<proteinExistence type="evidence at transcript level"/>
<evidence type="ECO:0000313" key="8">
    <source>
        <dbReference type="EMBL" id="CAB3226507.1"/>
    </source>
</evidence>
<comment type="subunit">
    <text evidence="2">Monomer.</text>
</comment>
<protein>
    <submittedName>
        <fullName evidence="8">Ester hydrolase C11orf54 homolog</fullName>
    </submittedName>
</protein>
<evidence type="ECO:0000256" key="6">
    <source>
        <dbReference type="ARBA" id="ARBA00023242"/>
    </source>
</evidence>
<dbReference type="InterPro" id="IPR015021">
    <property type="entry name" value="C11orf54_DUF1907"/>
</dbReference>
<dbReference type="GO" id="GO:0005634">
    <property type="term" value="C:nucleus"/>
    <property type="evidence" value="ECO:0007669"/>
    <property type="project" value="UniProtKB-SubCell"/>
</dbReference>
<evidence type="ECO:0000256" key="5">
    <source>
        <dbReference type="ARBA" id="ARBA00022833"/>
    </source>
</evidence>
<evidence type="ECO:0000259" key="7">
    <source>
        <dbReference type="SMART" id="SM01168"/>
    </source>
</evidence>
<dbReference type="CDD" id="cd17298">
    <property type="entry name" value="DUF1907"/>
    <property type="match status" value="1"/>
</dbReference>
<dbReference type="AlphaFoldDB" id="A0A6F9D8F4"/>
<dbReference type="PANTHER" id="PTHR13204">
    <property type="entry name" value="PTD012 PROTEIN"/>
    <property type="match status" value="1"/>
</dbReference>
<organism evidence="8">
    <name type="scientific">Phallusia mammillata</name>
    <dbReference type="NCBI Taxonomy" id="59560"/>
    <lineage>
        <taxon>Eukaryota</taxon>
        <taxon>Metazoa</taxon>
        <taxon>Chordata</taxon>
        <taxon>Tunicata</taxon>
        <taxon>Ascidiacea</taxon>
        <taxon>Phlebobranchia</taxon>
        <taxon>Ascidiidae</taxon>
        <taxon>Phallusia</taxon>
    </lineage>
</organism>
<sequence>MCDMKGDPLRSMPVQSQALHVPPLEELAEVIATGLKENYKEASCQVVDCPDLSKAPYGLAAPGICGKSRLADVGGVPNLIPLSQYKDKVYELQNISKRIDLPGGLLLGAGAGSKHVVGVNCELIPNIRCTGGGNEKNNLTHIAKVNPQNGDYVLESYEHDHNSSSECCLMANLYASEGKQGKVLEVHAKARKGQKDLVGCMRNALKAHYGQNKPVGLGGTFLVKEGKIKIHVMPDFSENPLETDKDVENWLNFYQVGAPFVCMSTFITEDCGLDLRVEHSHGYSLVNKSGGHYHTDVTPDEIEYVGYYYPAESIYRVDRPAETHMVGRD</sequence>
<evidence type="ECO:0000256" key="2">
    <source>
        <dbReference type="ARBA" id="ARBA00011245"/>
    </source>
</evidence>
<dbReference type="SUPFAM" id="SSF117856">
    <property type="entry name" value="AF0104/ALDC/Ptd012-like"/>
    <property type="match status" value="1"/>
</dbReference>
<comment type="subcellular location">
    <subcellularLocation>
        <location evidence="1">Nucleus</location>
    </subcellularLocation>
</comment>
<name>A0A6F9D8F4_9ASCI</name>
<dbReference type="Pfam" id="PF08925">
    <property type="entry name" value="DUF1907"/>
    <property type="match status" value="1"/>
</dbReference>
<feature type="domain" description="DUF1907" evidence="7">
    <location>
        <begin position="30"/>
        <end position="317"/>
    </location>
</feature>
<dbReference type="GO" id="GO:0008270">
    <property type="term" value="F:zinc ion binding"/>
    <property type="evidence" value="ECO:0007669"/>
    <property type="project" value="TreeGrafter"/>
</dbReference>
<dbReference type="EMBL" id="LR783424">
    <property type="protein sequence ID" value="CAB3226507.1"/>
    <property type="molecule type" value="mRNA"/>
</dbReference>
<keyword evidence="3" id="KW-0479">Metal-binding</keyword>
<reference evidence="8" key="1">
    <citation type="submission" date="2020-04" db="EMBL/GenBank/DDBJ databases">
        <authorList>
            <person name="Neveu A P."/>
        </authorList>
    </citation>
    <scope>NUCLEOTIDE SEQUENCE</scope>
    <source>
        <tissue evidence="8">Whole embryo</tissue>
    </source>
</reference>
<evidence type="ECO:0000256" key="3">
    <source>
        <dbReference type="ARBA" id="ARBA00022723"/>
    </source>
</evidence>
<keyword evidence="4 8" id="KW-0378">Hydrolase</keyword>
<dbReference type="GO" id="GO:0016788">
    <property type="term" value="F:hydrolase activity, acting on ester bonds"/>
    <property type="evidence" value="ECO:0007669"/>
    <property type="project" value="TreeGrafter"/>
</dbReference>
<dbReference type="SMART" id="SM01168">
    <property type="entry name" value="DUF1907"/>
    <property type="match status" value="1"/>
</dbReference>